<dbReference type="RefSeq" id="WP_185721823.1">
    <property type="nucleotide sequence ID" value="NZ_BAAAWI010000001.1"/>
</dbReference>
<dbReference type="EMBL" id="CP060131">
    <property type="protein sequence ID" value="QNG55025.1"/>
    <property type="molecule type" value="Genomic_DNA"/>
</dbReference>
<name>A0A7G7MQG4_9PSEU</name>
<feature type="transmembrane region" description="Helical" evidence="1">
    <location>
        <begin position="302"/>
        <end position="321"/>
    </location>
</feature>
<dbReference type="KEGG" id="ppel:H6H00_14830"/>
<feature type="transmembrane region" description="Helical" evidence="1">
    <location>
        <begin position="132"/>
        <end position="148"/>
    </location>
</feature>
<organism evidence="2 3">
    <name type="scientific">Pseudonocardia petroleophila</name>
    <dbReference type="NCBI Taxonomy" id="37331"/>
    <lineage>
        <taxon>Bacteria</taxon>
        <taxon>Bacillati</taxon>
        <taxon>Actinomycetota</taxon>
        <taxon>Actinomycetes</taxon>
        <taxon>Pseudonocardiales</taxon>
        <taxon>Pseudonocardiaceae</taxon>
        <taxon>Pseudonocardia</taxon>
    </lineage>
</organism>
<proteinExistence type="predicted"/>
<feature type="transmembrane region" description="Helical" evidence="1">
    <location>
        <begin position="464"/>
        <end position="482"/>
    </location>
</feature>
<feature type="transmembrane region" description="Helical" evidence="1">
    <location>
        <begin position="441"/>
        <end position="458"/>
    </location>
</feature>
<gene>
    <name evidence="2" type="ORF">H6H00_14830</name>
</gene>
<feature type="transmembrane region" description="Helical" evidence="1">
    <location>
        <begin position="186"/>
        <end position="205"/>
    </location>
</feature>
<dbReference type="Proteomes" id="UP000515728">
    <property type="component" value="Chromosome"/>
</dbReference>
<reference evidence="2 3" key="1">
    <citation type="submission" date="2020-08" db="EMBL/GenBank/DDBJ databases">
        <authorList>
            <person name="Mo P."/>
        </authorList>
    </citation>
    <scope>NUCLEOTIDE SEQUENCE [LARGE SCALE GENOMIC DNA]</scope>
    <source>
        <strain evidence="2 3">CGMCC 4.1532</strain>
    </source>
</reference>
<feature type="transmembrane region" description="Helical" evidence="1">
    <location>
        <begin position="21"/>
        <end position="46"/>
    </location>
</feature>
<dbReference type="AlphaFoldDB" id="A0A7G7MQG4"/>
<evidence type="ECO:0000313" key="3">
    <source>
        <dbReference type="Proteomes" id="UP000515728"/>
    </source>
</evidence>
<keyword evidence="1" id="KW-0472">Membrane</keyword>
<evidence type="ECO:0008006" key="4">
    <source>
        <dbReference type="Google" id="ProtNLM"/>
    </source>
</evidence>
<feature type="transmembrane region" description="Helical" evidence="1">
    <location>
        <begin position="106"/>
        <end position="125"/>
    </location>
</feature>
<accession>A0A7G7MQG4</accession>
<sequence length="492" mass="50217">MTTTAPRGGAPVRRPSGSARWATPAVLTAAIGLPVAAVAGLLIVAVPADGPLLAALFAVVLALAAGSAVLLLRRPWLAPWGALFLFATSAELRLRLSDTLGVAKDAYVALLLALVVAHVVAHRPVLARLRPLAGPLAALGIVVGLYLLNPAGGHGTGWLFGTRLLLEVLALLAIGLLCAAPERTTAHLVTAMTVLLPLQAAFAWVQQWAGADALVFGWGYRYGAQVRMTTDGGLRTSGTFEDPFQLAALAVLGLALALFVASRRQAVVLVVASVAVLGATSVRTAMIQVGVLLVIWAVRRGWWKQATVLGVLAAVAGIVLLSGTSTAVRPGAPEEPLLLTLNGRSTAWAQAVQGPESFLVGNGVGARGIGSTREAELVSAAPAYDPTSAPPASFAGDSAFLDSAYAQVQSDVGITGSVAFVGAFLGLGAVLVRRCRDGSSGAAWAGLGVLAVSMVDWIGRSSVASYTTGFLTLYLLGLLLAASTPRTAADAS</sequence>
<feature type="transmembrane region" description="Helical" evidence="1">
    <location>
        <begin position="77"/>
        <end position="94"/>
    </location>
</feature>
<protein>
    <recommendedName>
        <fullName evidence="4">O-antigen ligase</fullName>
    </recommendedName>
</protein>
<feature type="transmembrane region" description="Helical" evidence="1">
    <location>
        <begin position="244"/>
        <end position="261"/>
    </location>
</feature>
<evidence type="ECO:0000313" key="2">
    <source>
        <dbReference type="EMBL" id="QNG55025.1"/>
    </source>
</evidence>
<feature type="transmembrane region" description="Helical" evidence="1">
    <location>
        <begin position="160"/>
        <end position="179"/>
    </location>
</feature>
<feature type="transmembrane region" description="Helical" evidence="1">
    <location>
        <begin position="52"/>
        <end position="72"/>
    </location>
</feature>
<keyword evidence="1" id="KW-1133">Transmembrane helix</keyword>
<keyword evidence="3" id="KW-1185">Reference proteome</keyword>
<evidence type="ECO:0000256" key="1">
    <source>
        <dbReference type="SAM" id="Phobius"/>
    </source>
</evidence>
<keyword evidence="1" id="KW-0812">Transmembrane</keyword>